<keyword evidence="1" id="KW-1133">Transmembrane helix</keyword>
<keyword evidence="4" id="KW-1185">Reference proteome</keyword>
<keyword evidence="1" id="KW-0472">Membrane</keyword>
<evidence type="ECO:0008006" key="5">
    <source>
        <dbReference type="Google" id="ProtNLM"/>
    </source>
</evidence>
<name>M7NLJ6_9BACT</name>
<evidence type="ECO:0000256" key="1">
    <source>
        <dbReference type="SAM" id="Phobius"/>
    </source>
</evidence>
<reference evidence="3 4" key="1">
    <citation type="journal article" date="2013" name="Genome Announc.">
        <title>Draft Genome Sequence of Cesiribacter andamanensis Strain AMV16T, Isolated from a Soil Sample from a Mud Volcano in the Andaman Islands, India.</title>
        <authorList>
            <person name="Shivaji S."/>
            <person name="Ara S."/>
            <person name="Begum Z."/>
            <person name="Srinivas T.N."/>
            <person name="Singh A."/>
            <person name="Kumar Pinnaka A."/>
        </authorList>
    </citation>
    <scope>NUCLEOTIDE SEQUENCE [LARGE SCALE GENOMIC DNA]</scope>
    <source>
        <strain evidence="3 4">AMV16</strain>
    </source>
</reference>
<accession>M7NLJ6</accession>
<dbReference type="PANTHER" id="PTHR40940">
    <property type="entry name" value="PROTEIN BATD-RELATED"/>
    <property type="match status" value="1"/>
</dbReference>
<gene>
    <name evidence="3" type="ORF">ADICEAN_02194</name>
</gene>
<protein>
    <recommendedName>
        <fullName evidence="5">Oxygen tolerance protein BatD</fullName>
    </recommendedName>
</protein>
<feature type="signal peptide" evidence="2">
    <location>
        <begin position="1"/>
        <end position="31"/>
    </location>
</feature>
<evidence type="ECO:0000313" key="3">
    <source>
        <dbReference type="EMBL" id="EMR02655.1"/>
    </source>
</evidence>
<keyword evidence="1" id="KW-0812">Transmembrane</keyword>
<dbReference type="PANTHER" id="PTHR40940:SF2">
    <property type="entry name" value="BATD"/>
    <property type="match status" value="1"/>
</dbReference>
<feature type="transmembrane region" description="Helical" evidence="1">
    <location>
        <begin position="471"/>
        <end position="489"/>
    </location>
</feature>
<feature type="chain" id="PRO_5004082346" description="Oxygen tolerance protein BatD" evidence="2">
    <location>
        <begin position="32"/>
        <end position="491"/>
    </location>
</feature>
<comment type="caution">
    <text evidence="3">The sequence shown here is derived from an EMBL/GenBank/DDBJ whole genome shotgun (WGS) entry which is preliminary data.</text>
</comment>
<dbReference type="eggNOG" id="COG0457">
    <property type="taxonomic scope" value="Bacteria"/>
</dbReference>
<dbReference type="InterPro" id="IPR025738">
    <property type="entry name" value="BatD"/>
</dbReference>
<dbReference type="AlphaFoldDB" id="M7NLJ6"/>
<sequence>MHSRFKNNVKMPKKSYLLINFFLLFCGLASAQEIAIELGTNQLALNEPFTISLVLRNAELESYSAFPDVPGFDRAGTSTSSSTQWVNGRMSREMRLVQSYLPREQGSFRLRPFRIKVNGEYVDSDGTTLTVGPPRQPNARQPNRPGRSLFDDLFGVEEDETIDYREVEDNAFLGVTVDKKEVFVGEGFTITVAFYIPEKDPQVFAFYDLNNQLTKIIQQLKPENCWEENFQIYEVKRQDVVMEGERYGQYKLYQARYYPLNVEPVKFPGLELQMIKYKLAQRRSFFGPSRQESYKTFSSQPLEVRVKDLPPHPLKEQLAVGDYQLKETVSSKEVQTGESFSYNMSIVGQGNIAAITAPQVEQSRNLTIYEPNESINTRKTGNTVIGVKQFSYYAIPNEPGEYALRDYFRWIYFNPRTARYDTLRPTVRVAAIGASRKNESIMATDPGAFYDKMNATSNDLDSLTGLSSLRWLVNGLIFLMFAVVVYLLVRK</sequence>
<dbReference type="Pfam" id="PF13584">
    <property type="entry name" value="BatD"/>
    <property type="match status" value="2"/>
</dbReference>
<dbReference type="STRING" id="1279009.ADICEAN_02194"/>
<keyword evidence="2" id="KW-0732">Signal</keyword>
<evidence type="ECO:0000313" key="4">
    <source>
        <dbReference type="Proteomes" id="UP000011910"/>
    </source>
</evidence>
<dbReference type="EMBL" id="AODQ01000050">
    <property type="protein sequence ID" value="EMR02655.1"/>
    <property type="molecule type" value="Genomic_DNA"/>
</dbReference>
<evidence type="ECO:0000256" key="2">
    <source>
        <dbReference type="SAM" id="SignalP"/>
    </source>
</evidence>
<dbReference type="Proteomes" id="UP000011910">
    <property type="component" value="Unassembled WGS sequence"/>
</dbReference>
<proteinExistence type="predicted"/>
<organism evidence="3 4">
    <name type="scientific">Cesiribacter andamanensis AMV16</name>
    <dbReference type="NCBI Taxonomy" id="1279009"/>
    <lineage>
        <taxon>Bacteria</taxon>
        <taxon>Pseudomonadati</taxon>
        <taxon>Bacteroidota</taxon>
        <taxon>Cytophagia</taxon>
        <taxon>Cytophagales</taxon>
        <taxon>Cesiribacteraceae</taxon>
        <taxon>Cesiribacter</taxon>
    </lineage>
</organism>